<dbReference type="InterPro" id="IPR001128">
    <property type="entry name" value="Cyt_P450"/>
</dbReference>
<dbReference type="AlphaFoldDB" id="A0AAJ0CAT9"/>
<dbReference type="InterPro" id="IPR017972">
    <property type="entry name" value="Cyt_P450_CS"/>
</dbReference>
<evidence type="ECO:0000313" key="9">
    <source>
        <dbReference type="Proteomes" id="UP001244011"/>
    </source>
</evidence>
<keyword evidence="6" id="KW-0503">Monooxygenase</keyword>
<dbReference type="Gene3D" id="1.10.630.10">
    <property type="entry name" value="Cytochrome P450"/>
    <property type="match status" value="1"/>
</dbReference>
<evidence type="ECO:0000313" key="8">
    <source>
        <dbReference type="EMBL" id="KAK1771877.1"/>
    </source>
</evidence>
<accession>A0AAJ0CAT9</accession>
<evidence type="ECO:0000256" key="3">
    <source>
        <dbReference type="ARBA" id="ARBA00022723"/>
    </source>
</evidence>
<evidence type="ECO:0000256" key="7">
    <source>
        <dbReference type="SAM" id="SignalP"/>
    </source>
</evidence>
<dbReference type="InterPro" id="IPR002401">
    <property type="entry name" value="Cyt_P450_E_grp-I"/>
</dbReference>
<keyword evidence="3 5" id="KW-0479">Metal-binding</keyword>
<comment type="caution">
    <text evidence="8">The sequence shown here is derived from an EMBL/GenBank/DDBJ whole genome shotgun (WGS) entry which is preliminary data.</text>
</comment>
<sequence length="521" mass="59142">MHINLILGALLTALLAHLLRALYAALTSPLRHIPGPPAARLTRLWYLWRVRGARFEHDNVALHRQHGPLVRLAPDHYSLDDPAAVRAVYGFGAGGAFAKSDWYYGWQHPDPDRWTLFPDRDVRRHAETRRRFQALYSMSGVVAYEPFVDACGDLLVRRLGEVAGEGFGGGVVDMAHWFQCYAFDVVACITYGRRLGFLDRGEDVDGVIAALDRTFVYGSLIGIYPRLHPLAFRLSARFSWSGARGRLKIMEFVQRQIARRRGEREERKRGGKGEGVVGREGLPEDFLDKMMDQNEENPEKVTEYHVFMMGLSNVIAGSDTTAASLSAILYYLLKYPRTLTKLKDEISVFTAQGKLSDRVTFSESQKMPYFQAVMKEALRMHAATGLPLWRVVPEGGAHISGQFFPAGSVVGINTWSAHYNRDVFGADADGFRPERWIEAEEAAEAGNKDMLRRMDAYYMPFGLGSRTCIGRHISTLEMSKIIPRLLREFDFELERPEWKTENFWFVKPKDFIVRVRRAGAQ</sequence>
<evidence type="ECO:0000256" key="1">
    <source>
        <dbReference type="ARBA" id="ARBA00001971"/>
    </source>
</evidence>
<dbReference type="FunFam" id="1.10.630.10:FF:000050">
    <property type="entry name" value="Cytochrome P450 monooxygenase"/>
    <property type="match status" value="1"/>
</dbReference>
<dbReference type="GeneID" id="85305505"/>
<name>A0AAJ0CAT9_9PEZI</name>
<dbReference type="Pfam" id="PF00067">
    <property type="entry name" value="p450"/>
    <property type="match status" value="1"/>
</dbReference>
<dbReference type="PRINTS" id="PR00385">
    <property type="entry name" value="P450"/>
</dbReference>
<evidence type="ECO:0000256" key="2">
    <source>
        <dbReference type="ARBA" id="ARBA00022617"/>
    </source>
</evidence>
<feature type="chain" id="PRO_5042574365" evidence="7">
    <location>
        <begin position="22"/>
        <end position="521"/>
    </location>
</feature>
<dbReference type="PANTHER" id="PTHR24305:SF188">
    <property type="entry name" value="P450, PUTATIVE (EUROFUNG)-RELATED"/>
    <property type="match status" value="1"/>
</dbReference>
<evidence type="ECO:0000256" key="4">
    <source>
        <dbReference type="ARBA" id="ARBA00023004"/>
    </source>
</evidence>
<feature type="binding site" description="axial binding residue" evidence="5">
    <location>
        <position position="468"/>
    </location>
    <ligand>
        <name>heme</name>
        <dbReference type="ChEBI" id="CHEBI:30413"/>
    </ligand>
    <ligandPart>
        <name>Fe</name>
        <dbReference type="ChEBI" id="CHEBI:18248"/>
    </ligandPart>
</feature>
<reference evidence="8" key="1">
    <citation type="submission" date="2023-06" db="EMBL/GenBank/DDBJ databases">
        <title>Genome-scale phylogeny and comparative genomics of the fungal order Sordariales.</title>
        <authorList>
            <consortium name="Lawrence Berkeley National Laboratory"/>
            <person name="Hensen N."/>
            <person name="Bonometti L."/>
            <person name="Westerberg I."/>
            <person name="Brannstrom I.O."/>
            <person name="Guillou S."/>
            <person name="Cros-Aarteil S."/>
            <person name="Calhoun S."/>
            <person name="Haridas S."/>
            <person name="Kuo A."/>
            <person name="Mondo S."/>
            <person name="Pangilinan J."/>
            <person name="Riley R."/>
            <person name="Labutti K."/>
            <person name="Andreopoulos B."/>
            <person name="Lipzen A."/>
            <person name="Chen C."/>
            <person name="Yanf M."/>
            <person name="Daum C."/>
            <person name="Ng V."/>
            <person name="Clum A."/>
            <person name="Steindorff A."/>
            <person name="Ohm R."/>
            <person name="Martin F."/>
            <person name="Silar P."/>
            <person name="Natvig D."/>
            <person name="Lalanne C."/>
            <person name="Gautier V."/>
            <person name="Ament-Velasquez S.L."/>
            <person name="Kruys A."/>
            <person name="Hutchinson M.I."/>
            <person name="Powell A.J."/>
            <person name="Barry K."/>
            <person name="Miller A.N."/>
            <person name="Grigoriev I.V."/>
            <person name="Debuchy R."/>
            <person name="Gladieux P."/>
            <person name="Thoren M.H."/>
            <person name="Johannesson H."/>
        </authorList>
    </citation>
    <scope>NUCLEOTIDE SEQUENCE</scope>
    <source>
        <strain evidence="8">8032-3</strain>
    </source>
</reference>
<keyword evidence="6" id="KW-0560">Oxidoreductase</keyword>
<organism evidence="8 9">
    <name type="scientific">Phialemonium atrogriseum</name>
    <dbReference type="NCBI Taxonomy" id="1093897"/>
    <lineage>
        <taxon>Eukaryota</taxon>
        <taxon>Fungi</taxon>
        <taxon>Dikarya</taxon>
        <taxon>Ascomycota</taxon>
        <taxon>Pezizomycotina</taxon>
        <taxon>Sordariomycetes</taxon>
        <taxon>Sordariomycetidae</taxon>
        <taxon>Cephalothecales</taxon>
        <taxon>Cephalothecaceae</taxon>
        <taxon>Phialemonium</taxon>
    </lineage>
</organism>
<proteinExistence type="inferred from homology"/>
<dbReference type="RefSeq" id="XP_060288090.1">
    <property type="nucleotide sequence ID" value="XM_060422318.1"/>
</dbReference>
<dbReference type="GO" id="GO:0020037">
    <property type="term" value="F:heme binding"/>
    <property type="evidence" value="ECO:0007669"/>
    <property type="project" value="InterPro"/>
</dbReference>
<keyword evidence="2 5" id="KW-0349">Heme</keyword>
<evidence type="ECO:0000256" key="5">
    <source>
        <dbReference type="PIRSR" id="PIRSR602401-1"/>
    </source>
</evidence>
<feature type="signal peptide" evidence="7">
    <location>
        <begin position="1"/>
        <end position="21"/>
    </location>
</feature>
<dbReference type="GO" id="GO:0016705">
    <property type="term" value="F:oxidoreductase activity, acting on paired donors, with incorporation or reduction of molecular oxygen"/>
    <property type="evidence" value="ECO:0007669"/>
    <property type="project" value="InterPro"/>
</dbReference>
<dbReference type="EMBL" id="MU838998">
    <property type="protein sequence ID" value="KAK1771877.1"/>
    <property type="molecule type" value="Genomic_DNA"/>
</dbReference>
<keyword evidence="4 5" id="KW-0408">Iron</keyword>
<protein>
    <submittedName>
        <fullName evidence="8">Cytochrome p450 pisatin protein</fullName>
    </submittedName>
</protein>
<gene>
    <name evidence="8" type="ORF">QBC33DRAFT_170585</name>
</gene>
<dbReference type="InterPro" id="IPR036396">
    <property type="entry name" value="Cyt_P450_sf"/>
</dbReference>
<evidence type="ECO:0000256" key="6">
    <source>
        <dbReference type="RuleBase" id="RU000461"/>
    </source>
</evidence>
<dbReference type="PRINTS" id="PR00463">
    <property type="entry name" value="EP450I"/>
</dbReference>
<dbReference type="InterPro" id="IPR050121">
    <property type="entry name" value="Cytochrome_P450_monoxygenase"/>
</dbReference>
<dbReference type="GO" id="GO:0004497">
    <property type="term" value="F:monooxygenase activity"/>
    <property type="evidence" value="ECO:0007669"/>
    <property type="project" value="UniProtKB-KW"/>
</dbReference>
<keyword evidence="9" id="KW-1185">Reference proteome</keyword>
<dbReference type="PROSITE" id="PS00086">
    <property type="entry name" value="CYTOCHROME_P450"/>
    <property type="match status" value="1"/>
</dbReference>
<dbReference type="SUPFAM" id="SSF48264">
    <property type="entry name" value="Cytochrome P450"/>
    <property type="match status" value="1"/>
</dbReference>
<comment type="similarity">
    <text evidence="6">Belongs to the cytochrome P450 family.</text>
</comment>
<keyword evidence="7" id="KW-0732">Signal</keyword>
<dbReference type="CDD" id="cd11060">
    <property type="entry name" value="CYP57A1-like"/>
    <property type="match status" value="1"/>
</dbReference>
<comment type="cofactor">
    <cofactor evidence="1 5">
        <name>heme</name>
        <dbReference type="ChEBI" id="CHEBI:30413"/>
    </cofactor>
</comment>
<dbReference type="GO" id="GO:0005506">
    <property type="term" value="F:iron ion binding"/>
    <property type="evidence" value="ECO:0007669"/>
    <property type="project" value="InterPro"/>
</dbReference>
<dbReference type="Proteomes" id="UP001244011">
    <property type="component" value="Unassembled WGS sequence"/>
</dbReference>
<dbReference type="PANTHER" id="PTHR24305">
    <property type="entry name" value="CYTOCHROME P450"/>
    <property type="match status" value="1"/>
</dbReference>